<feature type="signal peptide" evidence="1">
    <location>
        <begin position="1"/>
        <end position="20"/>
    </location>
</feature>
<dbReference type="Proteomes" id="UP000811899">
    <property type="component" value="Unassembled WGS sequence"/>
</dbReference>
<name>A0AAW4LAJ6_9BACT</name>
<evidence type="ECO:0000313" key="3">
    <source>
        <dbReference type="Proteomes" id="UP000811899"/>
    </source>
</evidence>
<dbReference type="EMBL" id="JAHCVJ010000004">
    <property type="protein sequence ID" value="MBT0664882.1"/>
    <property type="molecule type" value="Genomic_DNA"/>
</dbReference>
<gene>
    <name evidence="2" type="ORF">KI809_11275</name>
</gene>
<sequence length="336" mass="34220">MQRTLFVLAVVFALVAQVYAGNGDLNVSGNITAASVTAPLNGNATSATTATAATSLVTSRGTITTNETGTYGNLQVSGNKNGYFGIRSSDFGRTFMFSTAAAGIYKDAGAWSWYFDDNGVLVIGSVPGVNVTGTVANATNAANLNGQPSSYYQAAATAINTSNIGSQSVTYAANAGSAANAVSLNSQPASFYQNASNLNAGAVPLDRISVFFGYAQSNTTSTQSSTATWTNYVSRTITKQNGNTILLVTAQGFGTTGNSLGGFICIAKNGVQQLESKMGLAQMGVGSYNISANTSTILAGVPAGAVTISLQLLSNGGGFTFNQGSLQIIEMPGNPI</sequence>
<dbReference type="RefSeq" id="WP_214171656.1">
    <property type="nucleotide sequence ID" value="NZ_JAHCVJ010000004.1"/>
</dbReference>
<keyword evidence="3" id="KW-1185">Reference proteome</keyword>
<comment type="caution">
    <text evidence="2">The sequence shown here is derived from an EMBL/GenBank/DDBJ whole genome shotgun (WGS) entry which is preliminary data.</text>
</comment>
<keyword evidence="1" id="KW-0732">Signal</keyword>
<evidence type="ECO:0000313" key="2">
    <source>
        <dbReference type="EMBL" id="MBT0664882.1"/>
    </source>
</evidence>
<dbReference type="AlphaFoldDB" id="A0AAW4LAJ6"/>
<protein>
    <submittedName>
        <fullName evidence="2">Uncharacterized protein</fullName>
    </submittedName>
</protein>
<feature type="chain" id="PRO_5043341248" evidence="1">
    <location>
        <begin position="21"/>
        <end position="336"/>
    </location>
</feature>
<evidence type="ECO:0000256" key="1">
    <source>
        <dbReference type="SAM" id="SignalP"/>
    </source>
</evidence>
<organism evidence="2 3">
    <name type="scientific">Geoanaerobacter pelophilus</name>
    <dbReference type="NCBI Taxonomy" id="60036"/>
    <lineage>
        <taxon>Bacteria</taxon>
        <taxon>Pseudomonadati</taxon>
        <taxon>Thermodesulfobacteriota</taxon>
        <taxon>Desulfuromonadia</taxon>
        <taxon>Geobacterales</taxon>
        <taxon>Geobacteraceae</taxon>
        <taxon>Geoanaerobacter</taxon>
    </lineage>
</organism>
<proteinExistence type="predicted"/>
<reference evidence="2 3" key="1">
    <citation type="submission" date="2021-05" db="EMBL/GenBank/DDBJ databases">
        <title>The draft genome of Geobacter pelophilus DSM 12255.</title>
        <authorList>
            <person name="Xu Z."/>
            <person name="Masuda Y."/>
            <person name="Itoh H."/>
            <person name="Senoo K."/>
        </authorList>
    </citation>
    <scope>NUCLEOTIDE SEQUENCE [LARGE SCALE GENOMIC DNA]</scope>
    <source>
        <strain evidence="2 3">DSM 12255</strain>
    </source>
</reference>
<accession>A0AAW4LAJ6</accession>